<feature type="chain" id="PRO_5036271690" description="Apple domain-containing protein" evidence="2">
    <location>
        <begin position="31"/>
        <end position="336"/>
    </location>
</feature>
<organism evidence="3 4">
    <name type="scientific">Volvox reticuliferus</name>
    <dbReference type="NCBI Taxonomy" id="1737510"/>
    <lineage>
        <taxon>Eukaryota</taxon>
        <taxon>Viridiplantae</taxon>
        <taxon>Chlorophyta</taxon>
        <taxon>core chlorophytes</taxon>
        <taxon>Chlorophyceae</taxon>
        <taxon>CS clade</taxon>
        <taxon>Chlamydomonadales</taxon>
        <taxon>Volvocaceae</taxon>
        <taxon>Volvox</taxon>
    </lineage>
</organism>
<gene>
    <name evidence="3" type="ORF">Vretimale_1156</name>
</gene>
<evidence type="ECO:0000256" key="1">
    <source>
        <dbReference type="SAM" id="MobiDB-lite"/>
    </source>
</evidence>
<protein>
    <recommendedName>
        <fullName evidence="5">Apple domain-containing protein</fullName>
    </recommendedName>
</protein>
<feature type="signal peptide" evidence="2">
    <location>
        <begin position="1"/>
        <end position="30"/>
    </location>
</feature>
<evidence type="ECO:0000256" key="2">
    <source>
        <dbReference type="SAM" id="SignalP"/>
    </source>
</evidence>
<evidence type="ECO:0000313" key="3">
    <source>
        <dbReference type="EMBL" id="GIL95048.1"/>
    </source>
</evidence>
<proteinExistence type="predicted"/>
<sequence>MLTWSKTIPVSRFCAALLAVLFAVTGGVDGFHVDFYKNRAEAAAARAALSTLRAKGRKLTQGANDTVCYLGCLEPPVNDPSAAPMPNLLLHTETPMKLLDCYNAAVKADFPYFAVAHVHYCYGSVVDVEAWAYNDNCTLDCMLGPNSTNTCTTPDAFAFSMGPCLRLDVPCAPDIGPQEPQWPRMPAPPRPPSPPPPPPPSPSPPPSPPPLPPNPLMPPAPPPHVIDAPMDAPLPPMEETHESPPPSPPPSSPPSPPPPPAFECRSNTSLAGVDIRILKLDRKSSTADNIATCRNYCVTTPDCTGFFYKTTLFCFLMKDVVDYKRYNTSIIACRYP</sequence>
<dbReference type="EMBL" id="BNCQ01000002">
    <property type="protein sequence ID" value="GIL95049.1"/>
    <property type="molecule type" value="Genomic_DNA"/>
</dbReference>
<dbReference type="AlphaFoldDB" id="A0A8J4G1Q5"/>
<keyword evidence="2" id="KW-0732">Signal</keyword>
<accession>A0A8J4G1Q5</accession>
<dbReference type="PRINTS" id="PR01217">
    <property type="entry name" value="PRICHEXTENSN"/>
</dbReference>
<feature type="compositionally biased region" description="Pro residues" evidence="1">
    <location>
        <begin position="243"/>
        <end position="261"/>
    </location>
</feature>
<dbReference type="Proteomes" id="UP000722791">
    <property type="component" value="Unassembled WGS sequence"/>
</dbReference>
<evidence type="ECO:0000313" key="4">
    <source>
        <dbReference type="Proteomes" id="UP000722791"/>
    </source>
</evidence>
<comment type="caution">
    <text evidence="3">The sequence shown here is derived from an EMBL/GenBank/DDBJ whole genome shotgun (WGS) entry which is preliminary data.</text>
</comment>
<evidence type="ECO:0008006" key="5">
    <source>
        <dbReference type="Google" id="ProtNLM"/>
    </source>
</evidence>
<feature type="compositionally biased region" description="Pro residues" evidence="1">
    <location>
        <begin position="183"/>
        <end position="224"/>
    </location>
</feature>
<name>A0A8J4G1Q5_9CHLO</name>
<reference evidence="3" key="1">
    <citation type="journal article" date="2021" name="Proc. Natl. Acad. Sci. U.S.A.">
        <title>Three genomes in the algal genus Volvox reveal the fate of a haploid sex-determining region after a transition to homothallism.</title>
        <authorList>
            <person name="Yamamoto K."/>
            <person name="Hamaji T."/>
            <person name="Kawai-Toyooka H."/>
            <person name="Matsuzaki R."/>
            <person name="Takahashi F."/>
            <person name="Nishimura Y."/>
            <person name="Kawachi M."/>
            <person name="Noguchi H."/>
            <person name="Minakuchi Y."/>
            <person name="Umen J.G."/>
            <person name="Toyoda A."/>
            <person name="Nozaki H."/>
        </authorList>
    </citation>
    <scope>NUCLEOTIDE SEQUENCE</scope>
    <source>
        <strain evidence="3">NIES-3785</strain>
    </source>
</reference>
<dbReference type="EMBL" id="BNCQ01000002">
    <property type="protein sequence ID" value="GIL95048.1"/>
    <property type="molecule type" value="Genomic_DNA"/>
</dbReference>
<feature type="region of interest" description="Disordered" evidence="1">
    <location>
        <begin position="175"/>
        <end position="261"/>
    </location>
</feature>